<keyword evidence="7" id="KW-0319">Glycerol metabolism</keyword>
<keyword evidence="8" id="KW-0443">Lipid metabolism</keyword>
<evidence type="ECO:0000256" key="9">
    <source>
        <dbReference type="ARBA" id="ARBA00023315"/>
    </source>
</evidence>
<protein>
    <recommendedName>
        <fullName evidence="4">diacylglycerol O-acyltransferase</fullName>
        <ecNumber evidence="4">2.3.1.20</ecNumber>
    </recommendedName>
</protein>
<feature type="domain" description="O-acyltransferase WSD1 C-terminal" evidence="13">
    <location>
        <begin position="324"/>
        <end position="464"/>
    </location>
</feature>
<dbReference type="Gene3D" id="3.30.559.30">
    <property type="entry name" value="Nonribosomal peptide synthetase, condensation domain"/>
    <property type="match status" value="1"/>
</dbReference>
<comment type="caution">
    <text evidence="14">The sequence shown here is derived from an EMBL/GenBank/DDBJ whole genome shotgun (WGS) entry which is preliminary data.</text>
</comment>
<feature type="domain" description="O-acyltransferase WSD1-like N-terminal" evidence="12">
    <location>
        <begin position="64"/>
        <end position="207"/>
    </location>
</feature>
<evidence type="ECO:0000256" key="1">
    <source>
        <dbReference type="ARBA" id="ARBA00004771"/>
    </source>
</evidence>
<comment type="pathway">
    <text evidence="1">Glycerolipid metabolism; triacylglycerol biosynthesis.</text>
</comment>
<evidence type="ECO:0000313" key="15">
    <source>
        <dbReference type="Proteomes" id="UP000604475"/>
    </source>
</evidence>
<dbReference type="GO" id="GO:0005886">
    <property type="term" value="C:plasma membrane"/>
    <property type="evidence" value="ECO:0007669"/>
    <property type="project" value="TreeGrafter"/>
</dbReference>
<reference evidence="14" key="1">
    <citation type="submission" date="2020-12" db="EMBL/GenBank/DDBJ databases">
        <title>Genomic characterization of non-nitrogen-fixing Frankia strains.</title>
        <authorList>
            <person name="Carlos-Shanley C."/>
            <person name="Guerra T."/>
            <person name="Hahn D."/>
        </authorList>
    </citation>
    <scope>NUCLEOTIDE SEQUENCE</scope>
    <source>
        <strain evidence="14">CN6</strain>
    </source>
</reference>
<feature type="compositionally biased region" description="Basic and acidic residues" evidence="11">
    <location>
        <begin position="17"/>
        <end position="27"/>
    </location>
</feature>
<evidence type="ECO:0000256" key="8">
    <source>
        <dbReference type="ARBA" id="ARBA00023098"/>
    </source>
</evidence>
<comment type="similarity">
    <text evidence="3">Belongs to the long-chain O-acyltransferase family.</text>
</comment>
<dbReference type="GO" id="GO:0001666">
    <property type="term" value="P:response to hypoxia"/>
    <property type="evidence" value="ECO:0007669"/>
    <property type="project" value="TreeGrafter"/>
</dbReference>
<dbReference type="GO" id="GO:0051701">
    <property type="term" value="P:biological process involved in interaction with host"/>
    <property type="evidence" value="ECO:0007669"/>
    <property type="project" value="TreeGrafter"/>
</dbReference>
<dbReference type="Proteomes" id="UP000604475">
    <property type="component" value="Unassembled WGS sequence"/>
</dbReference>
<keyword evidence="6" id="KW-0808">Transferase</keyword>
<feature type="region of interest" description="Disordered" evidence="11">
    <location>
        <begin position="1"/>
        <end position="38"/>
    </location>
</feature>
<evidence type="ECO:0000256" key="4">
    <source>
        <dbReference type="ARBA" id="ARBA00013244"/>
    </source>
</evidence>
<organism evidence="14 15">
    <name type="scientific">Frankia nepalensis</name>
    <dbReference type="NCBI Taxonomy" id="1836974"/>
    <lineage>
        <taxon>Bacteria</taxon>
        <taxon>Bacillati</taxon>
        <taxon>Actinomycetota</taxon>
        <taxon>Actinomycetes</taxon>
        <taxon>Frankiales</taxon>
        <taxon>Frankiaceae</taxon>
        <taxon>Frankia</taxon>
    </lineage>
</organism>
<evidence type="ECO:0000313" key="14">
    <source>
        <dbReference type="EMBL" id="MBL7628859.1"/>
    </source>
</evidence>
<dbReference type="EC" id="2.3.1.20" evidence="4"/>
<evidence type="ECO:0000256" key="5">
    <source>
        <dbReference type="ARBA" id="ARBA00022516"/>
    </source>
</evidence>
<accession>A0A937UMH0</accession>
<gene>
    <name evidence="14" type="ORF">I7412_17180</name>
</gene>
<proteinExistence type="inferred from homology"/>
<dbReference type="InterPro" id="IPR009721">
    <property type="entry name" value="O-acyltransferase_WSD1_C"/>
</dbReference>
<dbReference type="GO" id="GO:0004144">
    <property type="term" value="F:diacylglycerol O-acyltransferase activity"/>
    <property type="evidence" value="ECO:0007669"/>
    <property type="project" value="UniProtKB-EC"/>
</dbReference>
<dbReference type="GO" id="GO:0019432">
    <property type="term" value="P:triglyceride biosynthetic process"/>
    <property type="evidence" value="ECO:0007669"/>
    <property type="project" value="TreeGrafter"/>
</dbReference>
<evidence type="ECO:0000256" key="10">
    <source>
        <dbReference type="ARBA" id="ARBA00048109"/>
    </source>
</evidence>
<keyword evidence="9" id="KW-0012">Acyltransferase</keyword>
<dbReference type="Pfam" id="PF06974">
    <property type="entry name" value="WS_DGAT_C"/>
    <property type="match status" value="1"/>
</dbReference>
<evidence type="ECO:0000256" key="7">
    <source>
        <dbReference type="ARBA" id="ARBA00022798"/>
    </source>
</evidence>
<dbReference type="SUPFAM" id="SSF52777">
    <property type="entry name" value="CoA-dependent acyltransferases"/>
    <property type="match status" value="1"/>
</dbReference>
<feature type="compositionally biased region" description="Basic residues" evidence="11">
    <location>
        <begin position="1"/>
        <end position="11"/>
    </location>
</feature>
<comment type="catalytic activity">
    <reaction evidence="10">
        <text>an acyl-CoA + a 1,2-diacyl-sn-glycerol = a triacyl-sn-glycerol + CoA</text>
        <dbReference type="Rhea" id="RHEA:10868"/>
        <dbReference type="ChEBI" id="CHEBI:17815"/>
        <dbReference type="ChEBI" id="CHEBI:57287"/>
        <dbReference type="ChEBI" id="CHEBI:58342"/>
        <dbReference type="ChEBI" id="CHEBI:64615"/>
        <dbReference type="EC" id="2.3.1.20"/>
    </reaction>
</comment>
<dbReference type="GO" id="GO:0071731">
    <property type="term" value="P:response to nitric oxide"/>
    <property type="evidence" value="ECO:0007669"/>
    <property type="project" value="TreeGrafter"/>
</dbReference>
<evidence type="ECO:0000256" key="3">
    <source>
        <dbReference type="ARBA" id="ARBA00009587"/>
    </source>
</evidence>
<evidence type="ECO:0000259" key="13">
    <source>
        <dbReference type="Pfam" id="PF06974"/>
    </source>
</evidence>
<keyword evidence="15" id="KW-1185">Reference proteome</keyword>
<evidence type="ECO:0000259" key="12">
    <source>
        <dbReference type="Pfam" id="PF03007"/>
    </source>
</evidence>
<dbReference type="PANTHER" id="PTHR31650:SF1">
    <property type="entry name" value="WAX ESTER SYNTHASE_DIACYLGLYCEROL ACYLTRANSFERASE 4-RELATED"/>
    <property type="match status" value="1"/>
</dbReference>
<sequence>MTRGDRRRRSSRTGTAPRDHLGDETEARGPAAVRADDGADRADARALTPVDKIILGYQRAYPRTRLAVGNLLVAAGPAPDLQELRDLVVERARDFPPLTHRLVPAGWGRLAWAADPGFDPARHVQECRLPAGSGFTGLREAIERLSAVEISMDAAPWQLWLLHGDRPDGFAVLFRGSHARMDGTALDLVLGKLFGPSGQGARPEPRRPLPDHRRHSLRAVATAAAHSLGYLTRTTSIGPLASATATGSTHHAWLEIDLARLRAIGRAHGATVNDVFLAALAGALRAWCPPAPDRDGRASRAGRRAVHAAMPVSTRRAAQRDVVGNYLTTVRIALPYGEASIHERVGAIRRQTLRLKESGTPGVAERLFLWTVPAPLRTAALSTGIATRGFALTASNPAGLTGPFEILGRPVVDAVPVPPVPAGQRLAVLLSGLDKQVRVGFSADGSVVDHARLPELFAAELDALEAAAGIRPDPSAGSAAGPVGSLTGATHSARRHPLDTPGAIPASESGNPATVGAAATRHHSDERAVER</sequence>
<dbReference type="AlphaFoldDB" id="A0A937UMH0"/>
<dbReference type="PANTHER" id="PTHR31650">
    <property type="entry name" value="O-ACYLTRANSFERASE (WSD1-LIKE) FAMILY PROTEIN"/>
    <property type="match status" value="1"/>
</dbReference>
<feature type="region of interest" description="Disordered" evidence="11">
    <location>
        <begin position="473"/>
        <end position="531"/>
    </location>
</feature>
<feature type="compositionally biased region" description="Basic and acidic residues" evidence="11">
    <location>
        <begin position="522"/>
        <end position="531"/>
    </location>
</feature>
<evidence type="ECO:0000256" key="11">
    <source>
        <dbReference type="SAM" id="MobiDB-lite"/>
    </source>
</evidence>
<dbReference type="InterPro" id="IPR004255">
    <property type="entry name" value="O-acyltransferase_WSD1_N"/>
</dbReference>
<comment type="pathway">
    <text evidence="2">Lipid metabolism.</text>
</comment>
<dbReference type="RefSeq" id="WP_202999226.1">
    <property type="nucleotide sequence ID" value="NZ_JADWYU010000196.1"/>
</dbReference>
<keyword evidence="5" id="KW-0444">Lipid biosynthesis</keyword>
<dbReference type="Pfam" id="PF03007">
    <property type="entry name" value="WS_DGAT_cat"/>
    <property type="match status" value="1"/>
</dbReference>
<evidence type="ECO:0000256" key="2">
    <source>
        <dbReference type="ARBA" id="ARBA00005189"/>
    </source>
</evidence>
<name>A0A937UMH0_9ACTN</name>
<evidence type="ECO:0000256" key="6">
    <source>
        <dbReference type="ARBA" id="ARBA00022679"/>
    </source>
</evidence>
<dbReference type="GO" id="GO:0006071">
    <property type="term" value="P:glycerol metabolic process"/>
    <property type="evidence" value="ECO:0007669"/>
    <property type="project" value="UniProtKB-KW"/>
</dbReference>
<dbReference type="EMBL" id="JAEACQ010000196">
    <property type="protein sequence ID" value="MBL7628859.1"/>
    <property type="molecule type" value="Genomic_DNA"/>
</dbReference>
<dbReference type="InterPro" id="IPR045034">
    <property type="entry name" value="O-acyltransferase_WSD1-like"/>
</dbReference>